<protein>
    <submittedName>
        <fullName evidence="1">Uncharacterized protein</fullName>
    </submittedName>
</protein>
<proteinExistence type="predicted"/>
<dbReference type="Proteomes" id="UP001234297">
    <property type="component" value="Chromosome 6"/>
</dbReference>
<keyword evidence="2" id="KW-1185">Reference proteome</keyword>
<evidence type="ECO:0000313" key="2">
    <source>
        <dbReference type="Proteomes" id="UP001234297"/>
    </source>
</evidence>
<evidence type="ECO:0000313" key="1">
    <source>
        <dbReference type="EMBL" id="KAJ8627916.1"/>
    </source>
</evidence>
<organism evidence="1 2">
    <name type="scientific">Persea americana</name>
    <name type="common">Avocado</name>
    <dbReference type="NCBI Taxonomy" id="3435"/>
    <lineage>
        <taxon>Eukaryota</taxon>
        <taxon>Viridiplantae</taxon>
        <taxon>Streptophyta</taxon>
        <taxon>Embryophyta</taxon>
        <taxon>Tracheophyta</taxon>
        <taxon>Spermatophyta</taxon>
        <taxon>Magnoliopsida</taxon>
        <taxon>Magnoliidae</taxon>
        <taxon>Laurales</taxon>
        <taxon>Lauraceae</taxon>
        <taxon>Persea</taxon>
    </lineage>
</organism>
<dbReference type="EMBL" id="CM056814">
    <property type="protein sequence ID" value="KAJ8627916.1"/>
    <property type="molecule type" value="Genomic_DNA"/>
</dbReference>
<reference evidence="1 2" key="1">
    <citation type="journal article" date="2022" name="Hortic Res">
        <title>A haplotype resolved chromosomal level avocado genome allows analysis of novel avocado genes.</title>
        <authorList>
            <person name="Nath O."/>
            <person name="Fletcher S.J."/>
            <person name="Hayward A."/>
            <person name="Shaw L.M."/>
            <person name="Masouleh A.K."/>
            <person name="Furtado A."/>
            <person name="Henry R.J."/>
            <person name="Mitter N."/>
        </authorList>
    </citation>
    <scope>NUCLEOTIDE SEQUENCE [LARGE SCALE GENOMIC DNA]</scope>
    <source>
        <strain evidence="2">cv. Hass</strain>
    </source>
</reference>
<gene>
    <name evidence="1" type="ORF">MRB53_021223</name>
</gene>
<comment type="caution">
    <text evidence="1">The sequence shown here is derived from an EMBL/GenBank/DDBJ whole genome shotgun (WGS) entry which is preliminary data.</text>
</comment>
<accession>A0ACC2L3E9</accession>
<sequence length="137" mass="15225">MVGFSTWDFDPTDLSNPFPHKGFVHIWRGYEDKLVPFLLQHYVSKRLPWIQYHELADCGHLLIKSDGVSDEILRALVVSLTEKLWVQEVMDPLEHVDGGVHTSMKAKEGLISGSGGSVVVDEDSPRLIDSGGSVVVL</sequence>
<name>A0ACC2L3E9_PERAE</name>